<dbReference type="InterPro" id="IPR001810">
    <property type="entry name" value="F-box_dom"/>
</dbReference>
<dbReference type="PANTHER" id="PTHR21503">
    <property type="entry name" value="F-BOX-CONTAINING HYPOTHETICAL PROTEIN C.ELEGANS"/>
    <property type="match status" value="1"/>
</dbReference>
<reference evidence="3" key="1">
    <citation type="submission" date="2016-11" db="UniProtKB">
        <authorList>
            <consortium name="WormBaseParasite"/>
        </authorList>
    </citation>
    <scope>IDENTIFICATION</scope>
</reference>
<name>A0A1I7USY7_9PELO</name>
<dbReference type="PANTHER" id="PTHR21503:SF8">
    <property type="entry name" value="F-BOX ASSOCIATED DOMAIN-CONTAINING PROTEIN-RELATED"/>
    <property type="match status" value="1"/>
</dbReference>
<dbReference type="WBParaSite" id="Csp11.Scaffold630.g19033.t1">
    <property type="protein sequence ID" value="Csp11.Scaffold630.g19033.t1"/>
    <property type="gene ID" value="Csp11.Scaffold630.g19033"/>
</dbReference>
<keyword evidence="2" id="KW-1185">Reference proteome</keyword>
<evidence type="ECO:0000313" key="2">
    <source>
        <dbReference type="Proteomes" id="UP000095282"/>
    </source>
</evidence>
<organism evidence="2 3">
    <name type="scientific">Caenorhabditis tropicalis</name>
    <dbReference type="NCBI Taxonomy" id="1561998"/>
    <lineage>
        <taxon>Eukaryota</taxon>
        <taxon>Metazoa</taxon>
        <taxon>Ecdysozoa</taxon>
        <taxon>Nematoda</taxon>
        <taxon>Chromadorea</taxon>
        <taxon>Rhabditida</taxon>
        <taxon>Rhabditina</taxon>
        <taxon>Rhabditomorpha</taxon>
        <taxon>Rhabditoidea</taxon>
        <taxon>Rhabditidae</taxon>
        <taxon>Peloderinae</taxon>
        <taxon>Caenorhabditis</taxon>
    </lineage>
</organism>
<dbReference type="PROSITE" id="PS50181">
    <property type="entry name" value="FBOX"/>
    <property type="match status" value="1"/>
</dbReference>
<protein>
    <submittedName>
        <fullName evidence="3">F-box domain-containing protein</fullName>
    </submittedName>
</protein>
<accession>A0A1I7USY7</accession>
<feature type="domain" description="F-box" evidence="1">
    <location>
        <begin position="2"/>
        <end position="51"/>
    </location>
</feature>
<evidence type="ECO:0000259" key="1">
    <source>
        <dbReference type="PROSITE" id="PS50181"/>
    </source>
</evidence>
<sequence>MSFPLQKLPYLAFKEVLSTMEIREKFLIATSSKKSARLVKNCVSSEKYKLSIMYCERWDLEKEEEGDKYSSSECEGVFETLHDEIEFIVDVFNKPIIWMYTDDPLDSYTDFIPTLEVLQLKVFTLRFECGAPELQNLLEKCKENPQIEVSIDSPSIGVINRESRYHFDSIHLIFIDKIDWDWYLQLILTLLDCKFVTIETMHQHGGASQELQEKTRQWLIDFLNQWISGSRLEYLEIGEIPLDHTNFRTVFEALGQVVPVKQAKSPKKNGDWDIGDFDADTCFMITQKDSGRKAVVYVVYSEIWNITSFVLRVPPANSSFEFA</sequence>
<evidence type="ECO:0000313" key="3">
    <source>
        <dbReference type="WBParaSite" id="Csp11.Scaffold630.g19033.t1"/>
    </source>
</evidence>
<dbReference type="AlphaFoldDB" id="A0A1I7USY7"/>
<proteinExistence type="predicted"/>
<dbReference type="Proteomes" id="UP000095282">
    <property type="component" value="Unplaced"/>
</dbReference>